<dbReference type="PANTHER" id="PTHR34203">
    <property type="entry name" value="METHYLTRANSFERASE, FKBM FAMILY PROTEIN"/>
    <property type="match status" value="1"/>
</dbReference>
<dbReference type="NCBIfam" id="TIGR01444">
    <property type="entry name" value="fkbM_fam"/>
    <property type="match status" value="1"/>
</dbReference>
<feature type="domain" description="Methyltransferase FkbM" evidence="1">
    <location>
        <begin position="57"/>
        <end position="196"/>
    </location>
</feature>
<gene>
    <name evidence="2" type="ORF">AFCDBAGC_5068</name>
</gene>
<dbReference type="SUPFAM" id="SSF53335">
    <property type="entry name" value="S-adenosyl-L-methionine-dependent methyltransferases"/>
    <property type="match status" value="1"/>
</dbReference>
<proteinExistence type="predicted"/>
<dbReference type="EMBL" id="BPQG01000123">
    <property type="protein sequence ID" value="GJD47182.1"/>
    <property type="molecule type" value="Genomic_DNA"/>
</dbReference>
<evidence type="ECO:0000259" key="1">
    <source>
        <dbReference type="Pfam" id="PF05050"/>
    </source>
</evidence>
<dbReference type="InterPro" id="IPR052514">
    <property type="entry name" value="SAM-dependent_MTase"/>
</dbReference>
<dbReference type="Gene3D" id="3.40.50.150">
    <property type="entry name" value="Vaccinia Virus protein VP39"/>
    <property type="match status" value="1"/>
</dbReference>
<dbReference type="RefSeq" id="WP_238273322.1">
    <property type="nucleotide sequence ID" value="NZ_BPQG01000123.1"/>
</dbReference>
<accession>A0ABQ4QRE0</accession>
<name>A0ABQ4QRE0_9HYPH</name>
<sequence length="249" mass="27725">MHPAIAAANAIKLIQTTGQMINFEMVLTEGYRRFLKPGNVAVDLSAHSGEHLGQIAHLVGENGTVYAFEPIPHLATELRKRFRTTPHVHIREAAVSQESGETDFVVAESLAESGLRAHFFSRPNMPTKSIRVVVETLDNTLAHLDRLSFIKMDIEGAEIDALSGATTLLARHRPIISVEYGWAGYGFYGHERRSLFDFAGSHGYVCADLFGNLIEAETVWNAVVDFATWDFFLVPRELKAEWANAFKLQ</sequence>
<comment type="caution">
    <text evidence="2">The sequence shown here is derived from an EMBL/GenBank/DDBJ whole genome shotgun (WGS) entry which is preliminary data.</text>
</comment>
<keyword evidence="3" id="KW-1185">Reference proteome</keyword>
<dbReference type="Pfam" id="PF05050">
    <property type="entry name" value="Methyltransf_21"/>
    <property type="match status" value="1"/>
</dbReference>
<dbReference type="InterPro" id="IPR029063">
    <property type="entry name" value="SAM-dependent_MTases_sf"/>
</dbReference>
<dbReference type="InterPro" id="IPR006342">
    <property type="entry name" value="FkbM_mtfrase"/>
</dbReference>
<dbReference type="PANTHER" id="PTHR34203:SF15">
    <property type="entry name" value="SLL1173 PROTEIN"/>
    <property type="match status" value="1"/>
</dbReference>
<reference evidence="2 3" key="1">
    <citation type="journal article" date="2021" name="Front. Microbiol.">
        <title>Comprehensive Comparative Genomics and Phenotyping of Methylobacterium Species.</title>
        <authorList>
            <person name="Alessa O."/>
            <person name="Ogura Y."/>
            <person name="Fujitani Y."/>
            <person name="Takami H."/>
            <person name="Hayashi T."/>
            <person name="Sahin N."/>
            <person name="Tani A."/>
        </authorList>
    </citation>
    <scope>NUCLEOTIDE SEQUENCE [LARGE SCALE GENOMIC DNA]</scope>
    <source>
        <strain evidence="2 3">DSM 23679</strain>
    </source>
</reference>
<dbReference type="Proteomes" id="UP001055117">
    <property type="component" value="Unassembled WGS sequence"/>
</dbReference>
<evidence type="ECO:0000313" key="3">
    <source>
        <dbReference type="Proteomes" id="UP001055117"/>
    </source>
</evidence>
<evidence type="ECO:0000313" key="2">
    <source>
        <dbReference type="EMBL" id="GJD47182.1"/>
    </source>
</evidence>
<protein>
    <recommendedName>
        <fullName evidence="1">Methyltransferase FkbM domain-containing protein</fullName>
    </recommendedName>
</protein>
<organism evidence="2 3">
    <name type="scientific">Methylobacterium cerastii</name>
    <dbReference type="NCBI Taxonomy" id="932741"/>
    <lineage>
        <taxon>Bacteria</taxon>
        <taxon>Pseudomonadati</taxon>
        <taxon>Pseudomonadota</taxon>
        <taxon>Alphaproteobacteria</taxon>
        <taxon>Hyphomicrobiales</taxon>
        <taxon>Methylobacteriaceae</taxon>
        <taxon>Methylobacterium</taxon>
    </lineage>
</organism>